<dbReference type="Proteomes" id="UP001237448">
    <property type="component" value="Unassembled WGS sequence"/>
</dbReference>
<sequence length="88" mass="9428">MSRPLSESLRGVDLSQDELVAATEQAIADCGGDARAAVMALIVLNGSLEADLAALTEEVAAITVKVSKAYARDLFYERLSRADRRSED</sequence>
<dbReference type="RefSeq" id="WP_307425816.1">
    <property type="nucleotide sequence ID" value="NZ_JAUSVK010000001.1"/>
</dbReference>
<protein>
    <recommendedName>
        <fullName evidence="3">ANTAR domain-containing protein</fullName>
    </recommendedName>
</protein>
<proteinExistence type="predicted"/>
<accession>A0ABU0FCR9</accession>
<comment type="caution">
    <text evidence="1">The sequence shown here is derived from an EMBL/GenBank/DDBJ whole genome shotgun (WGS) entry which is preliminary data.</text>
</comment>
<evidence type="ECO:0000313" key="2">
    <source>
        <dbReference type="Proteomes" id="UP001237448"/>
    </source>
</evidence>
<gene>
    <name evidence="1" type="ORF">J3R73_002028</name>
</gene>
<organism evidence="1 2">
    <name type="scientific">Labrys monachus</name>
    <dbReference type="NCBI Taxonomy" id="217067"/>
    <lineage>
        <taxon>Bacteria</taxon>
        <taxon>Pseudomonadati</taxon>
        <taxon>Pseudomonadota</taxon>
        <taxon>Alphaproteobacteria</taxon>
        <taxon>Hyphomicrobiales</taxon>
        <taxon>Xanthobacteraceae</taxon>
        <taxon>Labrys</taxon>
    </lineage>
</organism>
<name>A0ABU0FCR9_9HYPH</name>
<dbReference type="EMBL" id="JAUSVK010000001">
    <property type="protein sequence ID" value="MDQ0392236.1"/>
    <property type="molecule type" value="Genomic_DNA"/>
</dbReference>
<evidence type="ECO:0008006" key="3">
    <source>
        <dbReference type="Google" id="ProtNLM"/>
    </source>
</evidence>
<keyword evidence="2" id="KW-1185">Reference proteome</keyword>
<evidence type="ECO:0000313" key="1">
    <source>
        <dbReference type="EMBL" id="MDQ0392236.1"/>
    </source>
</evidence>
<reference evidence="1 2" key="1">
    <citation type="submission" date="2023-07" db="EMBL/GenBank/DDBJ databases">
        <title>Genomic Encyclopedia of Type Strains, Phase IV (KMG-IV): sequencing the most valuable type-strain genomes for metagenomic binning, comparative biology and taxonomic classification.</title>
        <authorList>
            <person name="Goeker M."/>
        </authorList>
    </citation>
    <scope>NUCLEOTIDE SEQUENCE [LARGE SCALE GENOMIC DNA]</scope>
    <source>
        <strain evidence="1 2">DSM 5896</strain>
    </source>
</reference>